<dbReference type="InterPro" id="IPR011990">
    <property type="entry name" value="TPR-like_helical_dom_sf"/>
</dbReference>
<evidence type="ECO:0000313" key="5">
    <source>
        <dbReference type="EMBL" id="WNO03435.1"/>
    </source>
</evidence>
<feature type="region of interest" description="Disordered" evidence="2">
    <location>
        <begin position="178"/>
        <end position="228"/>
    </location>
</feature>
<proteinExistence type="predicted"/>
<dbReference type="RefSeq" id="WP_313866333.1">
    <property type="nucleotide sequence ID" value="NZ_CP132507.1"/>
</dbReference>
<protein>
    <submittedName>
        <fullName evidence="5">Tetratricopeptide repeat protein</fullName>
    </submittedName>
</protein>
<dbReference type="SMART" id="SM00028">
    <property type="entry name" value="TPR"/>
    <property type="match status" value="3"/>
</dbReference>
<keyword evidence="6" id="KW-1185">Reference proteome</keyword>
<gene>
    <name evidence="5" type="ORF">RAN89_10905</name>
</gene>
<evidence type="ECO:0000256" key="2">
    <source>
        <dbReference type="SAM" id="MobiDB-lite"/>
    </source>
</evidence>
<feature type="signal peptide" evidence="3">
    <location>
        <begin position="1"/>
        <end position="28"/>
    </location>
</feature>
<evidence type="ECO:0000256" key="3">
    <source>
        <dbReference type="SAM" id="SignalP"/>
    </source>
</evidence>
<name>A0ABZ0AUV8_9BURK</name>
<feature type="compositionally biased region" description="Low complexity" evidence="2">
    <location>
        <begin position="181"/>
        <end position="194"/>
    </location>
</feature>
<dbReference type="InterPro" id="IPR032710">
    <property type="entry name" value="NTF2-like_dom_sf"/>
</dbReference>
<sequence length="384" mass="40643">MKHAPTKVFTAIRWIALAATLSFGVAHADDYADVAQLVRNGKLAEAMTKADQFLVSKPRDPQMRFLKGVIQRDSGKTSEAIATFTRLTEDYPELPEPYNNLAVLYAGQSQYDKARTALEMAIRTNPSYTTAHENLGDVYAKLASQAYGKALQLDSSNAAVGPKLALIRELFNPAAAKGQRPTTAASLPATPAATGNVPSAPAVTKPAPSLPETPVAKAPPTLPATVSNSKPAAVVPAAAAPAPVASAAPAPAAAPVTPAPAKPAPAEPNSSANAHKDVETAVRNWAKAWAARDVKGYLAAYGKDFATPSGTSRSAWEEERRQRITSKSKISVKLENLNISVNGTKATAKFRQDYKANELAVSSRKSLDLVKSGDRWLIVRESVN</sequence>
<reference evidence="5 6" key="1">
    <citation type="submission" date="2023-08" db="EMBL/GenBank/DDBJ databases">
        <title>Rhodoferax potami sp. nov. and Rhodoferax mekongensis sp. nov., isolated from the Mekong River in Thailand.</title>
        <authorList>
            <person name="Kitikhun S."/>
            <person name="Charoenyingcharoen P."/>
            <person name="Siriarchawattana P."/>
            <person name="Likhitrattanapisal S."/>
            <person name="Nilsakha T."/>
            <person name="Chanpet A."/>
            <person name="Rattanawaree P."/>
            <person name="Ingsriswang S."/>
        </authorList>
    </citation>
    <scope>NUCLEOTIDE SEQUENCE [LARGE SCALE GENOMIC DNA]</scope>
    <source>
        <strain evidence="5 6">TBRC 17307</strain>
    </source>
</reference>
<dbReference type="InterPro" id="IPR019734">
    <property type="entry name" value="TPR_rpt"/>
</dbReference>
<keyword evidence="1" id="KW-0802">TPR repeat</keyword>
<evidence type="ECO:0000256" key="1">
    <source>
        <dbReference type="PROSITE-ProRule" id="PRU00339"/>
    </source>
</evidence>
<dbReference type="PROSITE" id="PS50005">
    <property type="entry name" value="TPR"/>
    <property type="match status" value="1"/>
</dbReference>
<dbReference type="Proteomes" id="UP001302257">
    <property type="component" value="Chromosome"/>
</dbReference>
<dbReference type="Pfam" id="PF13432">
    <property type="entry name" value="TPR_16"/>
    <property type="match status" value="2"/>
</dbReference>
<evidence type="ECO:0000259" key="4">
    <source>
        <dbReference type="Pfam" id="PF24125"/>
    </source>
</evidence>
<dbReference type="InterPro" id="IPR056203">
    <property type="entry name" value="Cds6_C"/>
</dbReference>
<accession>A0ABZ0AUV8</accession>
<feature type="compositionally biased region" description="Pro residues" evidence="2">
    <location>
        <begin position="257"/>
        <end position="266"/>
    </location>
</feature>
<evidence type="ECO:0000313" key="6">
    <source>
        <dbReference type="Proteomes" id="UP001302257"/>
    </source>
</evidence>
<dbReference type="Gene3D" id="1.25.40.10">
    <property type="entry name" value="Tetratricopeptide repeat domain"/>
    <property type="match status" value="1"/>
</dbReference>
<feature type="domain" description="Cds6 C-terminal" evidence="4">
    <location>
        <begin position="279"/>
        <end position="381"/>
    </location>
</feature>
<dbReference type="SUPFAM" id="SSF54427">
    <property type="entry name" value="NTF2-like"/>
    <property type="match status" value="1"/>
</dbReference>
<dbReference type="Gene3D" id="3.10.450.50">
    <property type="match status" value="1"/>
</dbReference>
<feature type="chain" id="PRO_5045348268" evidence="3">
    <location>
        <begin position="29"/>
        <end position="384"/>
    </location>
</feature>
<dbReference type="PANTHER" id="PTHR12558:SF13">
    <property type="entry name" value="CELL DIVISION CYCLE PROTEIN 27 HOMOLOG"/>
    <property type="match status" value="1"/>
</dbReference>
<dbReference type="Pfam" id="PF24125">
    <property type="entry name" value="Cds6_C"/>
    <property type="match status" value="1"/>
</dbReference>
<dbReference type="PANTHER" id="PTHR12558">
    <property type="entry name" value="CELL DIVISION CYCLE 16,23,27"/>
    <property type="match status" value="1"/>
</dbReference>
<organism evidence="5 6">
    <name type="scientific">Rhodoferax mekongensis</name>
    <dbReference type="NCBI Taxonomy" id="3068341"/>
    <lineage>
        <taxon>Bacteria</taxon>
        <taxon>Pseudomonadati</taxon>
        <taxon>Pseudomonadota</taxon>
        <taxon>Betaproteobacteria</taxon>
        <taxon>Burkholderiales</taxon>
        <taxon>Comamonadaceae</taxon>
        <taxon>Rhodoferax</taxon>
    </lineage>
</organism>
<dbReference type="SUPFAM" id="SSF48452">
    <property type="entry name" value="TPR-like"/>
    <property type="match status" value="1"/>
</dbReference>
<feature type="region of interest" description="Disordered" evidence="2">
    <location>
        <begin position="250"/>
        <end position="273"/>
    </location>
</feature>
<dbReference type="EMBL" id="CP132507">
    <property type="protein sequence ID" value="WNO03435.1"/>
    <property type="molecule type" value="Genomic_DNA"/>
</dbReference>
<feature type="repeat" description="TPR" evidence="1">
    <location>
        <begin position="95"/>
        <end position="128"/>
    </location>
</feature>
<keyword evidence="3" id="KW-0732">Signal</keyword>